<name>A0A363ULH9_9GAMM</name>
<dbReference type="InterPro" id="IPR051544">
    <property type="entry name" value="TPS_OM_transporter"/>
</dbReference>
<comment type="caution">
    <text evidence="2">The sequence shown here is derived from an EMBL/GenBank/DDBJ whole genome shotgun (WGS) entry which is preliminary data.</text>
</comment>
<reference evidence="2 3" key="1">
    <citation type="submission" date="2018-05" db="EMBL/GenBank/DDBJ databases">
        <title>Abyssibacter profundi OUC007T gen. nov., sp. nov, a marine bacterium isolated from seawater of the Mariana Trench.</title>
        <authorList>
            <person name="Zhou S."/>
        </authorList>
    </citation>
    <scope>NUCLEOTIDE SEQUENCE [LARGE SCALE GENOMIC DNA]</scope>
    <source>
        <strain evidence="2 3">OUC007</strain>
    </source>
</reference>
<organism evidence="2 3">
    <name type="scientific">Abyssibacter profundi</name>
    <dbReference type="NCBI Taxonomy" id="2182787"/>
    <lineage>
        <taxon>Bacteria</taxon>
        <taxon>Pseudomonadati</taxon>
        <taxon>Pseudomonadota</taxon>
        <taxon>Gammaproteobacteria</taxon>
        <taxon>Chromatiales</taxon>
        <taxon>Oceanococcaceae</taxon>
        <taxon>Abyssibacter</taxon>
    </lineage>
</organism>
<dbReference type="EMBL" id="QEQK01000006">
    <property type="protein sequence ID" value="PWN56282.1"/>
    <property type="molecule type" value="Genomic_DNA"/>
</dbReference>
<dbReference type="RefSeq" id="WP_109720053.1">
    <property type="nucleotide sequence ID" value="NZ_QEQK01000006.1"/>
</dbReference>
<proteinExistence type="predicted"/>
<dbReference type="PANTHER" id="PTHR34597:SF3">
    <property type="entry name" value="OUTER MEMBRANE TRANSPORTER CDIB"/>
    <property type="match status" value="1"/>
</dbReference>
<keyword evidence="3" id="KW-1185">Reference proteome</keyword>
<evidence type="ECO:0000313" key="3">
    <source>
        <dbReference type="Proteomes" id="UP000251800"/>
    </source>
</evidence>
<evidence type="ECO:0000313" key="2">
    <source>
        <dbReference type="EMBL" id="PWN56282.1"/>
    </source>
</evidence>
<feature type="domain" description="Haemolysin activator HlyB C-terminal" evidence="1">
    <location>
        <begin position="278"/>
        <end position="438"/>
    </location>
</feature>
<dbReference type="GO" id="GO:0046819">
    <property type="term" value="P:protein secretion by the type V secretion system"/>
    <property type="evidence" value="ECO:0007669"/>
    <property type="project" value="TreeGrafter"/>
</dbReference>
<dbReference type="GO" id="GO:0008320">
    <property type="term" value="F:protein transmembrane transporter activity"/>
    <property type="evidence" value="ECO:0007669"/>
    <property type="project" value="TreeGrafter"/>
</dbReference>
<dbReference type="OrthoDB" id="7060721at2"/>
<gene>
    <name evidence="2" type="ORF">DEH80_08435</name>
</gene>
<evidence type="ECO:0000259" key="1">
    <source>
        <dbReference type="Pfam" id="PF03865"/>
    </source>
</evidence>
<dbReference type="GO" id="GO:0098046">
    <property type="term" value="C:type V protein secretion system complex"/>
    <property type="evidence" value="ECO:0007669"/>
    <property type="project" value="TreeGrafter"/>
</dbReference>
<accession>A0A363ULH9</accession>
<dbReference type="AlphaFoldDB" id="A0A363ULH9"/>
<dbReference type="Gene3D" id="2.40.160.50">
    <property type="entry name" value="membrane protein fhac: a member of the omp85/tpsb transporter family"/>
    <property type="match status" value="1"/>
</dbReference>
<dbReference type="PANTHER" id="PTHR34597">
    <property type="entry name" value="SLR1661 PROTEIN"/>
    <property type="match status" value="1"/>
</dbReference>
<protein>
    <recommendedName>
        <fullName evidence="1">Haemolysin activator HlyB C-terminal domain-containing protein</fullName>
    </recommendedName>
</protein>
<dbReference type="Proteomes" id="UP000251800">
    <property type="component" value="Unassembled WGS sequence"/>
</dbReference>
<dbReference type="InterPro" id="IPR005565">
    <property type="entry name" value="Hemolysn_activator_HlyB_C"/>
</dbReference>
<sequence>MAIDVPPSLPPEQGTTQSIQSAASGTAYSLQFEGVTIRVVDGTVLNQERAAAAVEGADSLSDAVRALGRAAYLAGYPASQLTYARQGDTVFVHLSPGRVESVEAPEALMPYFAGLKDSVPRDTDLEPRRALASLHANRMGRDFSSSFEDQQFTVGERETERPTGTVYLELGNPGNRFVGRHFLDVMVQGGTAAGGEFTGFGRTALTGLNEADQSEDFAEHLLSYSHVTPLGVFAIAGHRVAYDQTVLSTPLQAELLEGEVSWLYPVYADFASRVTTFVKAERTHKTTDIEATGQPVQRELYTSAELSLGYTRTWLLEAGQFELEANLAAKKGFGDDDEPLTFADLGYLLARPTLRGHYKLDGHSYTLELFGQWTEDALPEQQQWVLGGVGSVYASLPGLAVGDSGAVARLQWEPPVYPVADLLELGLRSFVEYGMSRFEQNVGGRDTGTRSQSDIGAELTGTLPWGLEAAIGTAVELSTSGVSEDAETDADANYYFRVRQTFQ</sequence>
<dbReference type="Pfam" id="PF03865">
    <property type="entry name" value="ShlB"/>
    <property type="match status" value="1"/>
</dbReference>